<feature type="short sequence motif" description="'HIGH' region" evidence="9">
    <location>
        <begin position="42"/>
        <end position="52"/>
    </location>
</feature>
<comment type="catalytic activity">
    <reaction evidence="8 9">
        <text>tRNA(Leu) + L-leucine + ATP = L-leucyl-tRNA(Leu) + AMP + diphosphate</text>
        <dbReference type="Rhea" id="RHEA:11688"/>
        <dbReference type="Rhea" id="RHEA-COMP:9613"/>
        <dbReference type="Rhea" id="RHEA-COMP:9622"/>
        <dbReference type="ChEBI" id="CHEBI:30616"/>
        <dbReference type="ChEBI" id="CHEBI:33019"/>
        <dbReference type="ChEBI" id="CHEBI:57427"/>
        <dbReference type="ChEBI" id="CHEBI:78442"/>
        <dbReference type="ChEBI" id="CHEBI:78494"/>
        <dbReference type="ChEBI" id="CHEBI:456215"/>
        <dbReference type="EC" id="6.1.1.4"/>
    </reaction>
</comment>
<dbReference type="PRINTS" id="PR00985">
    <property type="entry name" value="TRNASYNTHLEU"/>
</dbReference>
<feature type="domain" description="Aminoacyl-tRNA synthetase class Ia" evidence="11">
    <location>
        <begin position="420"/>
        <end position="576"/>
    </location>
</feature>
<dbReference type="CDD" id="cd07958">
    <property type="entry name" value="Anticodon_Ia_Leu_BEm"/>
    <property type="match status" value="1"/>
</dbReference>
<evidence type="ECO:0000256" key="2">
    <source>
        <dbReference type="ARBA" id="ARBA00022490"/>
    </source>
</evidence>
<dbReference type="Pfam" id="PF08264">
    <property type="entry name" value="Anticodon_1"/>
    <property type="match status" value="1"/>
</dbReference>
<dbReference type="PANTHER" id="PTHR43740">
    <property type="entry name" value="LEUCYL-TRNA SYNTHETASE"/>
    <property type="match status" value="1"/>
</dbReference>
<feature type="domain" description="Methionyl/Valyl/Leucyl/Isoleucyl-tRNA synthetase anticodon-binding" evidence="12">
    <location>
        <begin position="703"/>
        <end position="825"/>
    </location>
</feature>
<evidence type="ECO:0000256" key="1">
    <source>
        <dbReference type="ARBA" id="ARBA00005594"/>
    </source>
</evidence>
<dbReference type="EC" id="6.1.1.4" evidence="9"/>
<evidence type="ECO:0000256" key="10">
    <source>
        <dbReference type="RuleBase" id="RU363035"/>
    </source>
</evidence>
<dbReference type="InterPro" id="IPR002302">
    <property type="entry name" value="Leu-tRNA-ligase"/>
</dbReference>
<dbReference type="InterPro" id="IPR025709">
    <property type="entry name" value="Leu_tRNA-synth_edit"/>
</dbReference>
<dbReference type="InterPro" id="IPR009008">
    <property type="entry name" value="Val/Leu/Ile-tRNA-synth_edit"/>
</dbReference>
<dbReference type="GO" id="GO:0005524">
    <property type="term" value="F:ATP binding"/>
    <property type="evidence" value="ECO:0007669"/>
    <property type="project" value="UniProtKB-UniRule"/>
</dbReference>
<comment type="similarity">
    <text evidence="1 9 10">Belongs to the class-I aminoacyl-tRNA synthetase family.</text>
</comment>
<dbReference type="Gene3D" id="3.10.20.590">
    <property type="match status" value="1"/>
</dbReference>
<dbReference type="PROSITE" id="PS00178">
    <property type="entry name" value="AA_TRNA_LIGASE_I"/>
    <property type="match status" value="1"/>
</dbReference>
<protein>
    <recommendedName>
        <fullName evidence="9">Leucine--tRNA ligase</fullName>
        <ecNumber evidence="9">6.1.1.4</ecNumber>
    </recommendedName>
    <alternativeName>
        <fullName evidence="9">Leucyl-tRNA synthetase</fullName>
        <shortName evidence="9">LeuRS</shortName>
    </alternativeName>
</protein>
<dbReference type="SUPFAM" id="SSF47323">
    <property type="entry name" value="Anticodon-binding domain of a subclass of class I aminoacyl-tRNA synthetases"/>
    <property type="match status" value="1"/>
</dbReference>
<gene>
    <name evidence="9" type="primary">leuS</name>
    <name evidence="15" type="ORF">DFR26_0676</name>
</gene>
<dbReference type="FunFam" id="3.10.20.590:FF:000001">
    <property type="entry name" value="Leucine--tRNA ligase"/>
    <property type="match status" value="1"/>
</dbReference>
<keyword evidence="16" id="KW-1185">Reference proteome</keyword>
<dbReference type="Gene3D" id="2.20.28.290">
    <property type="match status" value="1"/>
</dbReference>
<comment type="subcellular location">
    <subcellularLocation>
        <location evidence="9">Cytoplasm</location>
    </subcellularLocation>
</comment>
<organism evidence="15 16">
    <name type="scientific">Paraperlucidibaca baekdonensis</name>
    <dbReference type="NCBI Taxonomy" id="748120"/>
    <lineage>
        <taxon>Bacteria</taxon>
        <taxon>Pseudomonadati</taxon>
        <taxon>Pseudomonadota</taxon>
        <taxon>Gammaproteobacteria</taxon>
        <taxon>Moraxellales</taxon>
        <taxon>Moraxellaceae</taxon>
        <taxon>Paraperlucidibaca</taxon>
    </lineage>
</organism>
<feature type="binding site" evidence="9">
    <location>
        <position position="627"/>
    </location>
    <ligand>
        <name>ATP</name>
        <dbReference type="ChEBI" id="CHEBI:30616"/>
    </ligand>
</feature>
<dbReference type="Gene3D" id="3.90.740.10">
    <property type="entry name" value="Valyl/Leucyl/Isoleucyl-tRNA synthetase, editing domain"/>
    <property type="match status" value="1"/>
</dbReference>
<dbReference type="InterPro" id="IPR014729">
    <property type="entry name" value="Rossmann-like_a/b/a_fold"/>
</dbReference>
<evidence type="ECO:0000259" key="13">
    <source>
        <dbReference type="Pfam" id="PF09334"/>
    </source>
</evidence>
<proteinExistence type="inferred from homology"/>
<dbReference type="Pfam" id="PF00133">
    <property type="entry name" value="tRNA-synt_1"/>
    <property type="match status" value="1"/>
</dbReference>
<feature type="domain" description="Leucyl-tRNA synthetase editing" evidence="14">
    <location>
        <begin position="221"/>
        <end position="405"/>
    </location>
</feature>
<dbReference type="GO" id="GO:0005829">
    <property type="term" value="C:cytosol"/>
    <property type="evidence" value="ECO:0007669"/>
    <property type="project" value="TreeGrafter"/>
</dbReference>
<keyword evidence="5 9" id="KW-0067">ATP-binding</keyword>
<dbReference type="Pfam" id="PF09334">
    <property type="entry name" value="tRNA-synt_1g"/>
    <property type="match status" value="1"/>
</dbReference>
<evidence type="ECO:0000256" key="8">
    <source>
        <dbReference type="ARBA" id="ARBA00047469"/>
    </source>
</evidence>
<dbReference type="FunFam" id="3.40.50.620:FF:000124">
    <property type="entry name" value="Leucine--tRNA ligase"/>
    <property type="match status" value="1"/>
</dbReference>
<accession>A0A3E0H9X1</accession>
<keyword evidence="2 9" id="KW-0963">Cytoplasm</keyword>
<evidence type="ECO:0000313" key="15">
    <source>
        <dbReference type="EMBL" id="REH40475.1"/>
    </source>
</evidence>
<dbReference type="OrthoDB" id="9810365at2"/>
<keyword evidence="3 9" id="KW-0436">Ligase</keyword>
<dbReference type="NCBIfam" id="TIGR00396">
    <property type="entry name" value="leuS_bact"/>
    <property type="match status" value="1"/>
</dbReference>
<dbReference type="InterPro" id="IPR013155">
    <property type="entry name" value="M/V/L/I-tRNA-synth_anticd-bd"/>
</dbReference>
<keyword evidence="6 9" id="KW-0648">Protein biosynthesis</keyword>
<dbReference type="RefSeq" id="WP_116207508.1">
    <property type="nucleotide sequence ID" value="NZ_QUNR01000001.1"/>
</dbReference>
<evidence type="ECO:0000256" key="3">
    <source>
        <dbReference type="ARBA" id="ARBA00022598"/>
    </source>
</evidence>
<dbReference type="FunFam" id="3.90.740.10:FF:000012">
    <property type="entry name" value="Leucine--tRNA ligase"/>
    <property type="match status" value="1"/>
</dbReference>
<dbReference type="SUPFAM" id="SSF50677">
    <property type="entry name" value="ValRS/IleRS/LeuRS editing domain"/>
    <property type="match status" value="1"/>
</dbReference>
<dbReference type="InterPro" id="IPR015413">
    <property type="entry name" value="Methionyl/Leucyl_tRNA_Synth"/>
</dbReference>
<dbReference type="Pfam" id="PF13603">
    <property type="entry name" value="tRNA-synt_1_2"/>
    <property type="match status" value="1"/>
</dbReference>
<keyword evidence="7 9" id="KW-0030">Aminoacyl-tRNA synthetase</keyword>
<dbReference type="FunFam" id="2.20.28.290:FF:000001">
    <property type="entry name" value="Leucine--tRNA ligase"/>
    <property type="match status" value="1"/>
</dbReference>
<name>A0A3E0H9X1_9GAMM</name>
<dbReference type="FunFam" id="3.40.50.620:FF:000003">
    <property type="entry name" value="Leucine--tRNA ligase"/>
    <property type="match status" value="1"/>
</dbReference>
<dbReference type="HAMAP" id="MF_00049_B">
    <property type="entry name" value="Leu_tRNA_synth_B"/>
    <property type="match status" value="1"/>
</dbReference>
<feature type="domain" description="Methionyl/Leucyl tRNA synthetase" evidence="13">
    <location>
        <begin position="39"/>
        <end position="171"/>
    </location>
</feature>
<sequence length="863" mass="95517">MQEQYVPQTVEAAAQSEWHASNAHLANDADARPKYYCLSMFPYPSGKLHMGHVRNYTIGDVLSRYKRLNGFNVLQPMGWDAFGLPAENAAMNNQVAPAEWTYANIEYMKTQLKSLGLAIDWTREIATCKPDYYRWEQWLFTRLFEKGVIYKKTGSVNWDPVDQTVLANEQVIDGRGWRSGAVVEKRDIPMYYFGITQYAEQLLADLDQLDGWPEQVKTMQRNWIGKSFGADISFDYDLASTGINGQLTVYTTRPDTLMGATYVAVAGEHPLAQRAAANNPKLAAFIAECKAGSVAEADMATMEKKGMATGQFVIHPLNGRQLPVYVANYVLWGYGEGAVMAVPAHDERDFAFATKYALPIEPVYVGPDAFNALEWQDWYGQKTGLSAIADGRDFNEHFDAIIAALEANGHGARKTQFRLRDWGISRQRYWGCPIPIIHCPACGDVPVPEDQLPVVLPEHVVPDGAGSPLARMPEFYETNCPTCGGHAKRETDTMDTFVESSWYYARYASPQSTRAMVEPAAAQHWLPVDQYIGGIEHAILHLLYARFFHKLMRDEGLLSGDEPFKRLLTQGMVIAETFYREAEGGKKQWINPADVQLTRDDKGRITGAILTADGQPVIHGGMEKMSKSKNNGVDPQAMIERFGADTSRVFMMFAAPPDQSLEWSDTGVEGANRFLKRLWRIVHEHVAQGPTATLDLASLSRDDKALRRKLHETIAKVSDDYERRQTFNTAIAAIMELLNALPKTISTPTTQALVREALLAAVTLLSPIAPHIGHALLQALGLPGGLADAQWPAVDASALTRDSLTLMIQVNGKLRGQIEVAPDASNADIEAAALANDEAQRAMAGAAVKKVIVVKQKLVNIVV</sequence>
<dbReference type="SUPFAM" id="SSF52374">
    <property type="entry name" value="Nucleotidylyl transferase"/>
    <property type="match status" value="1"/>
</dbReference>
<dbReference type="Proteomes" id="UP000256774">
    <property type="component" value="Unassembled WGS sequence"/>
</dbReference>
<comment type="caution">
    <text evidence="15">The sequence shown here is derived from an EMBL/GenBank/DDBJ whole genome shotgun (WGS) entry which is preliminary data.</text>
</comment>
<evidence type="ECO:0000256" key="9">
    <source>
        <dbReference type="HAMAP-Rule" id="MF_00049"/>
    </source>
</evidence>
<dbReference type="EMBL" id="QUNR01000001">
    <property type="protein sequence ID" value="REH40475.1"/>
    <property type="molecule type" value="Genomic_DNA"/>
</dbReference>
<evidence type="ECO:0000313" key="16">
    <source>
        <dbReference type="Proteomes" id="UP000256774"/>
    </source>
</evidence>
<evidence type="ECO:0000256" key="6">
    <source>
        <dbReference type="ARBA" id="ARBA00022917"/>
    </source>
</evidence>
<dbReference type="Gene3D" id="1.10.730.10">
    <property type="entry name" value="Isoleucyl-tRNA Synthetase, Domain 1"/>
    <property type="match status" value="2"/>
</dbReference>
<dbReference type="InterPro" id="IPR001412">
    <property type="entry name" value="aa-tRNA-synth_I_CS"/>
</dbReference>
<dbReference type="PANTHER" id="PTHR43740:SF2">
    <property type="entry name" value="LEUCINE--TRNA LIGASE, MITOCHONDRIAL"/>
    <property type="match status" value="1"/>
</dbReference>
<dbReference type="GO" id="GO:0002161">
    <property type="term" value="F:aminoacyl-tRNA deacylase activity"/>
    <property type="evidence" value="ECO:0007669"/>
    <property type="project" value="InterPro"/>
</dbReference>
<dbReference type="FunFam" id="1.10.730.10:FF:000003">
    <property type="entry name" value="Leucine--tRNA ligase"/>
    <property type="match status" value="1"/>
</dbReference>
<dbReference type="CDD" id="cd00812">
    <property type="entry name" value="LeuRS_core"/>
    <property type="match status" value="1"/>
</dbReference>
<reference evidence="15 16" key="1">
    <citation type="submission" date="2018-08" db="EMBL/GenBank/DDBJ databases">
        <title>Genomic Encyclopedia of Type Strains, Phase IV (KMG-IV): sequencing the most valuable type-strain genomes for metagenomic binning, comparative biology and taxonomic classification.</title>
        <authorList>
            <person name="Goeker M."/>
        </authorList>
    </citation>
    <scope>NUCLEOTIDE SEQUENCE [LARGE SCALE GENOMIC DNA]</scope>
    <source>
        <strain evidence="15 16">DSM 26022</strain>
    </source>
</reference>
<dbReference type="AlphaFoldDB" id="A0A3E0H9X1"/>
<evidence type="ECO:0000259" key="14">
    <source>
        <dbReference type="Pfam" id="PF13603"/>
    </source>
</evidence>
<dbReference type="GO" id="GO:0006429">
    <property type="term" value="P:leucyl-tRNA aminoacylation"/>
    <property type="evidence" value="ECO:0007669"/>
    <property type="project" value="UniProtKB-UniRule"/>
</dbReference>
<evidence type="ECO:0000259" key="12">
    <source>
        <dbReference type="Pfam" id="PF08264"/>
    </source>
</evidence>
<feature type="short sequence motif" description="'KMSKS' region" evidence="9">
    <location>
        <begin position="624"/>
        <end position="628"/>
    </location>
</feature>
<evidence type="ECO:0000256" key="4">
    <source>
        <dbReference type="ARBA" id="ARBA00022741"/>
    </source>
</evidence>
<keyword evidence="4 9" id="KW-0547">Nucleotide-binding</keyword>
<dbReference type="InterPro" id="IPR002300">
    <property type="entry name" value="aa-tRNA-synth_Ia"/>
</dbReference>
<evidence type="ECO:0000259" key="11">
    <source>
        <dbReference type="Pfam" id="PF00133"/>
    </source>
</evidence>
<evidence type="ECO:0000256" key="7">
    <source>
        <dbReference type="ARBA" id="ARBA00023146"/>
    </source>
</evidence>
<evidence type="ECO:0000256" key="5">
    <source>
        <dbReference type="ARBA" id="ARBA00022840"/>
    </source>
</evidence>
<dbReference type="GO" id="GO:0004823">
    <property type="term" value="F:leucine-tRNA ligase activity"/>
    <property type="evidence" value="ECO:0007669"/>
    <property type="project" value="UniProtKB-UniRule"/>
</dbReference>
<dbReference type="Gene3D" id="3.40.50.620">
    <property type="entry name" value="HUPs"/>
    <property type="match status" value="2"/>
</dbReference>
<dbReference type="InterPro" id="IPR009080">
    <property type="entry name" value="tRNAsynth_Ia_anticodon-bd"/>
</dbReference>